<dbReference type="STRING" id="3476.A0A2P5CFT1"/>
<keyword evidence="2" id="KW-1185">Reference proteome</keyword>
<dbReference type="InterPro" id="IPR036812">
    <property type="entry name" value="NAD(P)_OxRdtase_dom_sf"/>
</dbReference>
<dbReference type="GO" id="GO:0016491">
    <property type="term" value="F:oxidoreductase activity"/>
    <property type="evidence" value="ECO:0007669"/>
    <property type="project" value="InterPro"/>
</dbReference>
<name>A0A2P5CFT1_PARAD</name>
<dbReference type="GO" id="GO:0034220">
    <property type="term" value="P:monoatomic ion transmembrane transport"/>
    <property type="evidence" value="ECO:0007669"/>
    <property type="project" value="UniProtKB-KW"/>
</dbReference>
<keyword evidence="1" id="KW-0813">Transport</keyword>
<dbReference type="AlphaFoldDB" id="A0A2P5CFT1"/>
<proteinExistence type="predicted"/>
<accession>A0A2P5CFT1</accession>
<dbReference type="EMBL" id="JXTB01000135">
    <property type="protein sequence ID" value="PON59911.1"/>
    <property type="molecule type" value="Genomic_DNA"/>
</dbReference>
<evidence type="ECO:0000313" key="2">
    <source>
        <dbReference type="Proteomes" id="UP000237105"/>
    </source>
</evidence>
<keyword evidence="1" id="KW-0407">Ion channel</keyword>
<keyword evidence="1" id="KW-0406">Ion transport</keyword>
<evidence type="ECO:0000313" key="1">
    <source>
        <dbReference type="EMBL" id="PON59911.1"/>
    </source>
</evidence>
<dbReference type="PROSITE" id="PS00063">
    <property type="entry name" value="ALDOKETO_REDUCTASE_3"/>
    <property type="match status" value="1"/>
</dbReference>
<dbReference type="Proteomes" id="UP000237105">
    <property type="component" value="Unassembled WGS sequence"/>
</dbReference>
<dbReference type="OrthoDB" id="416253at2759"/>
<dbReference type="Gene3D" id="3.20.20.100">
    <property type="entry name" value="NADP-dependent oxidoreductase domain"/>
    <property type="match status" value="1"/>
</dbReference>
<reference evidence="2" key="1">
    <citation type="submission" date="2016-06" db="EMBL/GenBank/DDBJ databases">
        <title>Parallel loss of symbiosis genes in relatives of nitrogen-fixing non-legume Parasponia.</title>
        <authorList>
            <person name="Van Velzen R."/>
            <person name="Holmer R."/>
            <person name="Bu F."/>
            <person name="Rutten L."/>
            <person name="Van Zeijl A."/>
            <person name="Liu W."/>
            <person name="Santuari L."/>
            <person name="Cao Q."/>
            <person name="Sharma T."/>
            <person name="Shen D."/>
            <person name="Roswanjaya Y."/>
            <person name="Wardhani T."/>
            <person name="Kalhor M.S."/>
            <person name="Jansen J."/>
            <person name="Van den Hoogen J."/>
            <person name="Gungor B."/>
            <person name="Hartog M."/>
            <person name="Hontelez J."/>
            <person name="Verver J."/>
            <person name="Yang W.-C."/>
            <person name="Schijlen E."/>
            <person name="Repin R."/>
            <person name="Schilthuizen M."/>
            <person name="Schranz E."/>
            <person name="Heidstra R."/>
            <person name="Miyata K."/>
            <person name="Fedorova E."/>
            <person name="Kohlen W."/>
            <person name="Bisseling T."/>
            <person name="Smit S."/>
            <person name="Geurts R."/>
        </authorList>
    </citation>
    <scope>NUCLEOTIDE SEQUENCE [LARGE SCALE GENOMIC DNA]</scope>
    <source>
        <strain evidence="2">cv. WU1-14</strain>
    </source>
</reference>
<sequence>MGHSILPKSWNEARMKENLDVLGWSIPQELFARLSEFEQEKMLKGDEYIHETFVVYKTLEDLWDDDL</sequence>
<organism evidence="1 2">
    <name type="scientific">Parasponia andersonii</name>
    <name type="common">Sponia andersonii</name>
    <dbReference type="NCBI Taxonomy" id="3476"/>
    <lineage>
        <taxon>Eukaryota</taxon>
        <taxon>Viridiplantae</taxon>
        <taxon>Streptophyta</taxon>
        <taxon>Embryophyta</taxon>
        <taxon>Tracheophyta</taxon>
        <taxon>Spermatophyta</taxon>
        <taxon>Magnoliopsida</taxon>
        <taxon>eudicotyledons</taxon>
        <taxon>Gunneridae</taxon>
        <taxon>Pentapetalae</taxon>
        <taxon>rosids</taxon>
        <taxon>fabids</taxon>
        <taxon>Rosales</taxon>
        <taxon>Cannabaceae</taxon>
        <taxon>Parasponia</taxon>
    </lineage>
</organism>
<protein>
    <submittedName>
        <fullName evidence="1">Aldo/keto reductase/potassium channel subunit beta</fullName>
    </submittedName>
</protein>
<comment type="caution">
    <text evidence="1">The sequence shown here is derived from an EMBL/GenBank/DDBJ whole genome shotgun (WGS) entry which is preliminary data.</text>
</comment>
<dbReference type="InterPro" id="IPR018170">
    <property type="entry name" value="Aldo/ket_reductase_CS"/>
</dbReference>
<gene>
    <name evidence="1" type="ORF">PanWU01x14_156300</name>
</gene>
<dbReference type="SUPFAM" id="SSF51430">
    <property type="entry name" value="NAD(P)-linked oxidoreductase"/>
    <property type="match status" value="1"/>
</dbReference>